<dbReference type="RefSeq" id="WP_277444499.1">
    <property type="nucleotide sequence ID" value="NZ_JAKOAV010000023.1"/>
</dbReference>
<comment type="caution">
    <text evidence="2">The sequence shown here is derived from an EMBL/GenBank/DDBJ whole genome shotgun (WGS) entry which is preliminary data.</text>
</comment>
<reference evidence="2" key="1">
    <citation type="submission" date="2022-02" db="EMBL/GenBank/DDBJ databases">
        <authorList>
            <person name="Leng L."/>
        </authorList>
    </citation>
    <scope>NUCLEOTIDE SEQUENCE</scope>
    <source>
        <strain evidence="2">JI</strain>
    </source>
</reference>
<accession>A0A9X4H2S5</accession>
<proteinExistence type="predicted"/>
<dbReference type="GO" id="GO:0004534">
    <property type="term" value="F:5'-3' RNA exonuclease activity"/>
    <property type="evidence" value="ECO:0007669"/>
    <property type="project" value="TreeGrafter"/>
</dbReference>
<dbReference type="SMART" id="SM00481">
    <property type="entry name" value="POLIIIAc"/>
    <property type="match status" value="1"/>
</dbReference>
<dbReference type="PANTHER" id="PTHR42924">
    <property type="entry name" value="EXONUCLEASE"/>
    <property type="match status" value="1"/>
</dbReference>
<dbReference type="InterPro" id="IPR016195">
    <property type="entry name" value="Pol/histidinol_Pase-like"/>
</dbReference>
<evidence type="ECO:0000313" key="2">
    <source>
        <dbReference type="EMBL" id="MDF9409075.1"/>
    </source>
</evidence>
<feature type="domain" description="Polymerase/histidinol phosphatase N-terminal" evidence="1">
    <location>
        <begin position="6"/>
        <end position="74"/>
    </location>
</feature>
<dbReference type="SUPFAM" id="SSF89550">
    <property type="entry name" value="PHP domain-like"/>
    <property type="match status" value="1"/>
</dbReference>
<evidence type="ECO:0000313" key="3">
    <source>
        <dbReference type="Proteomes" id="UP001154312"/>
    </source>
</evidence>
<dbReference type="AlphaFoldDB" id="A0A9X4H2S5"/>
<dbReference type="Gene3D" id="3.20.20.140">
    <property type="entry name" value="Metal-dependent hydrolases"/>
    <property type="match status" value="1"/>
</dbReference>
<dbReference type="InterPro" id="IPR004013">
    <property type="entry name" value="PHP_dom"/>
</dbReference>
<protein>
    <submittedName>
        <fullName evidence="2">PHP domain-containing protein</fullName>
    </submittedName>
</protein>
<sequence>MREWVLDLHVHTILSPCASDDMVPPLVLSRVRQLGVEVIAITDHNSAENVPAFMAKGKEMGIEILPGMEVQTREDIHMVCLFDTLEQVLDWQRIIYNHLPDLKNKKKSFGEQWVVDHEGNKLREVERLLLMGTDLTVEEVVRGVHHLGGLCIAAHIDRKAFSLWGSLGFIPDDLPIDGVELTPHLSRDQAQLDQLKERSFYYLVSSDAHWLDGISPPQCFAAMESCTIKELKLALLKKDGRHIRTIR</sequence>
<dbReference type="Pfam" id="PF02811">
    <property type="entry name" value="PHP"/>
    <property type="match status" value="1"/>
</dbReference>
<dbReference type="PANTHER" id="PTHR42924:SF3">
    <property type="entry name" value="POLYMERASE_HISTIDINOL PHOSPHATASE N-TERMINAL DOMAIN-CONTAINING PROTEIN"/>
    <property type="match status" value="1"/>
</dbReference>
<organism evidence="2 3">
    <name type="scientific">Pelotomaculum isophthalicicum JI</name>
    <dbReference type="NCBI Taxonomy" id="947010"/>
    <lineage>
        <taxon>Bacteria</taxon>
        <taxon>Bacillati</taxon>
        <taxon>Bacillota</taxon>
        <taxon>Clostridia</taxon>
        <taxon>Eubacteriales</taxon>
        <taxon>Desulfotomaculaceae</taxon>
        <taxon>Pelotomaculum</taxon>
    </lineage>
</organism>
<dbReference type="InterPro" id="IPR052018">
    <property type="entry name" value="PHP_domain"/>
</dbReference>
<dbReference type="GO" id="GO:0035312">
    <property type="term" value="F:5'-3' DNA exonuclease activity"/>
    <property type="evidence" value="ECO:0007669"/>
    <property type="project" value="TreeGrafter"/>
</dbReference>
<name>A0A9X4H2S5_9FIRM</name>
<gene>
    <name evidence="2" type="ORF">L7E55_12005</name>
</gene>
<evidence type="ECO:0000259" key="1">
    <source>
        <dbReference type="SMART" id="SM00481"/>
    </source>
</evidence>
<dbReference type="EMBL" id="JAKOAV010000023">
    <property type="protein sequence ID" value="MDF9409075.1"/>
    <property type="molecule type" value="Genomic_DNA"/>
</dbReference>
<keyword evidence="3" id="KW-1185">Reference proteome</keyword>
<dbReference type="InterPro" id="IPR003141">
    <property type="entry name" value="Pol/His_phosphatase_N"/>
</dbReference>
<dbReference type="Proteomes" id="UP001154312">
    <property type="component" value="Unassembled WGS sequence"/>
</dbReference>
<dbReference type="CDD" id="cd07432">
    <property type="entry name" value="PHP_HisPPase"/>
    <property type="match status" value="1"/>
</dbReference>